<evidence type="ECO:0000313" key="3">
    <source>
        <dbReference type="Proteomes" id="UP001498398"/>
    </source>
</evidence>
<keyword evidence="3" id="KW-1185">Reference proteome</keyword>
<gene>
    <name evidence="2" type="ORF">VKT23_002861</name>
</gene>
<comment type="caution">
    <text evidence="2">The sequence shown here is derived from an EMBL/GenBank/DDBJ whole genome shotgun (WGS) entry which is preliminary data.</text>
</comment>
<feature type="compositionally biased region" description="Basic and acidic residues" evidence="1">
    <location>
        <begin position="148"/>
        <end position="161"/>
    </location>
</feature>
<evidence type="ECO:0000256" key="1">
    <source>
        <dbReference type="SAM" id="MobiDB-lite"/>
    </source>
</evidence>
<feature type="region of interest" description="Disordered" evidence="1">
    <location>
        <begin position="124"/>
        <end position="161"/>
    </location>
</feature>
<evidence type="ECO:0000313" key="2">
    <source>
        <dbReference type="EMBL" id="KAK7468346.1"/>
    </source>
</evidence>
<proteinExistence type="predicted"/>
<name>A0ABR1JVH0_9AGAR</name>
<feature type="compositionally biased region" description="Acidic residues" evidence="1">
    <location>
        <begin position="134"/>
        <end position="143"/>
    </location>
</feature>
<protein>
    <submittedName>
        <fullName evidence="2">Uncharacterized protein</fullName>
    </submittedName>
</protein>
<reference evidence="2 3" key="1">
    <citation type="submission" date="2024-01" db="EMBL/GenBank/DDBJ databases">
        <title>A draft genome for the cacao thread blight pathogen Marasmiellus scandens.</title>
        <authorList>
            <person name="Baruah I.K."/>
            <person name="Leung J."/>
            <person name="Bukari Y."/>
            <person name="Amoako-Attah I."/>
            <person name="Meinhardt L.W."/>
            <person name="Bailey B.A."/>
            <person name="Cohen S.P."/>
        </authorList>
    </citation>
    <scope>NUCLEOTIDE SEQUENCE [LARGE SCALE GENOMIC DNA]</scope>
    <source>
        <strain evidence="2 3">GH-19</strain>
    </source>
</reference>
<accession>A0ABR1JVH0</accession>
<dbReference type="Proteomes" id="UP001498398">
    <property type="component" value="Unassembled WGS sequence"/>
</dbReference>
<sequence length="175" mass="19251">MNISYDMPSLGSRRGVCPFPHFELICTTLDPPATNSGTPYPLTTSIHVSPADCAAPRRPVSLPNVLFLPEPTTVLVKDGNGRVEGLRHEDGRGEFLSGEGAVDEQNREAVTKDEAKAAHAAAVLRAEGGSEDREYGEEDDDDGTQVYHRSERLGLRKQQMDEDYTRWHGQGMLPF</sequence>
<dbReference type="EMBL" id="JBANRG010000003">
    <property type="protein sequence ID" value="KAK7468346.1"/>
    <property type="molecule type" value="Genomic_DNA"/>
</dbReference>
<organism evidence="2 3">
    <name type="scientific">Marasmiellus scandens</name>
    <dbReference type="NCBI Taxonomy" id="2682957"/>
    <lineage>
        <taxon>Eukaryota</taxon>
        <taxon>Fungi</taxon>
        <taxon>Dikarya</taxon>
        <taxon>Basidiomycota</taxon>
        <taxon>Agaricomycotina</taxon>
        <taxon>Agaricomycetes</taxon>
        <taxon>Agaricomycetidae</taxon>
        <taxon>Agaricales</taxon>
        <taxon>Marasmiineae</taxon>
        <taxon>Omphalotaceae</taxon>
        <taxon>Marasmiellus</taxon>
    </lineage>
</organism>